<keyword evidence="4 6" id="KW-1133">Transmembrane helix</keyword>
<feature type="transmembrane region" description="Helical" evidence="6">
    <location>
        <begin position="194"/>
        <end position="218"/>
    </location>
</feature>
<keyword evidence="8" id="KW-1185">Reference proteome</keyword>
<dbReference type="AlphaFoldDB" id="A0A563UH38"/>
<dbReference type="Pfam" id="PF03631">
    <property type="entry name" value="Virul_fac_BrkB"/>
    <property type="match status" value="1"/>
</dbReference>
<evidence type="ECO:0000256" key="3">
    <source>
        <dbReference type="ARBA" id="ARBA00022692"/>
    </source>
</evidence>
<dbReference type="RefSeq" id="WP_146381047.1">
    <property type="nucleotide sequence ID" value="NZ_VOEJ01000002.1"/>
</dbReference>
<evidence type="ECO:0000313" key="7">
    <source>
        <dbReference type="EMBL" id="TWR30589.1"/>
    </source>
</evidence>
<feature type="transmembrane region" description="Helical" evidence="6">
    <location>
        <begin position="144"/>
        <end position="170"/>
    </location>
</feature>
<dbReference type="InterPro" id="IPR017039">
    <property type="entry name" value="Virul_fac_BrkB"/>
</dbReference>
<feature type="transmembrane region" description="Helical" evidence="6">
    <location>
        <begin position="258"/>
        <end position="281"/>
    </location>
</feature>
<feature type="transmembrane region" description="Helical" evidence="6">
    <location>
        <begin position="230"/>
        <end position="252"/>
    </location>
</feature>
<dbReference type="OrthoDB" id="9797028at2"/>
<keyword evidence="3 6" id="KW-0812">Transmembrane</keyword>
<keyword evidence="2" id="KW-1003">Cell membrane</keyword>
<dbReference type="PANTHER" id="PTHR30213">
    <property type="entry name" value="INNER MEMBRANE PROTEIN YHJD"/>
    <property type="match status" value="1"/>
</dbReference>
<name>A0A563UH38_9SPHI</name>
<dbReference type="PIRSF" id="PIRSF035875">
    <property type="entry name" value="RNase_BN"/>
    <property type="match status" value="1"/>
</dbReference>
<feature type="transmembrane region" description="Helical" evidence="6">
    <location>
        <begin position="98"/>
        <end position="118"/>
    </location>
</feature>
<keyword evidence="5 6" id="KW-0472">Membrane</keyword>
<evidence type="ECO:0000256" key="5">
    <source>
        <dbReference type="ARBA" id="ARBA00023136"/>
    </source>
</evidence>
<comment type="subcellular location">
    <subcellularLocation>
        <location evidence="1">Cell membrane</location>
        <topology evidence="1">Multi-pass membrane protein</topology>
    </subcellularLocation>
</comment>
<evidence type="ECO:0000256" key="1">
    <source>
        <dbReference type="ARBA" id="ARBA00004651"/>
    </source>
</evidence>
<evidence type="ECO:0000256" key="4">
    <source>
        <dbReference type="ARBA" id="ARBA00022989"/>
    </source>
</evidence>
<dbReference type="Proteomes" id="UP000320042">
    <property type="component" value="Unassembled WGS sequence"/>
</dbReference>
<evidence type="ECO:0000313" key="8">
    <source>
        <dbReference type="Proteomes" id="UP000320042"/>
    </source>
</evidence>
<dbReference type="PANTHER" id="PTHR30213:SF1">
    <property type="entry name" value="INNER MEMBRANE PROTEIN YHJD"/>
    <property type="match status" value="1"/>
</dbReference>
<dbReference type="NCBIfam" id="TIGR00765">
    <property type="entry name" value="yihY_not_rbn"/>
    <property type="match status" value="1"/>
</dbReference>
<protein>
    <submittedName>
        <fullName evidence="7">YihY/virulence factor BrkB family protein</fullName>
    </submittedName>
</protein>
<reference evidence="7 8" key="1">
    <citation type="submission" date="2019-07" db="EMBL/GenBank/DDBJ databases">
        <authorList>
            <person name="Kim J."/>
        </authorList>
    </citation>
    <scope>NUCLEOTIDE SEQUENCE [LARGE SCALE GENOMIC DNA]</scope>
    <source>
        <strain evidence="8">dk17</strain>
    </source>
</reference>
<dbReference type="EMBL" id="VOEJ01000002">
    <property type="protein sequence ID" value="TWR30589.1"/>
    <property type="molecule type" value="Genomic_DNA"/>
</dbReference>
<comment type="caution">
    <text evidence="7">The sequence shown here is derived from an EMBL/GenBank/DDBJ whole genome shotgun (WGS) entry which is preliminary data.</text>
</comment>
<gene>
    <name evidence="7" type="ORF">FPZ43_06525</name>
</gene>
<proteinExistence type="predicted"/>
<dbReference type="GO" id="GO:0005886">
    <property type="term" value="C:plasma membrane"/>
    <property type="evidence" value="ECO:0007669"/>
    <property type="project" value="UniProtKB-SubCell"/>
</dbReference>
<evidence type="ECO:0000256" key="6">
    <source>
        <dbReference type="SAM" id="Phobius"/>
    </source>
</evidence>
<organism evidence="7 8">
    <name type="scientific">Mucilaginibacter pallidiroseus</name>
    <dbReference type="NCBI Taxonomy" id="2599295"/>
    <lineage>
        <taxon>Bacteria</taxon>
        <taxon>Pseudomonadati</taxon>
        <taxon>Bacteroidota</taxon>
        <taxon>Sphingobacteriia</taxon>
        <taxon>Sphingobacteriales</taxon>
        <taxon>Sphingobacteriaceae</taxon>
        <taxon>Mucilaginibacter</taxon>
    </lineage>
</organism>
<evidence type="ECO:0000256" key="2">
    <source>
        <dbReference type="ARBA" id="ARBA00022475"/>
    </source>
</evidence>
<feature type="transmembrane region" description="Helical" evidence="6">
    <location>
        <begin position="35"/>
        <end position="58"/>
    </location>
</feature>
<sequence>MKFWSKEYFKQLWKVILATFSGFSNDNGLKLSASLAYYTVFSLAPLLLLILALAGIFLKDGSYRQDFYDQIQHYIGKQGALQIQSTIKSQDIAGKSGIGLAISIVTLLLGASSIFLEIQDSLNTIWRVKAKPKRGWVQMLKNRFLSFSLIVSLGFLLLASLLVNLVISAISDKLVAFLPKILGKDIAGVVGEGFLFAVNFGITLVVISVLFGIIFKVLPDVKIKWKDVRSGAIFTAILFIIGQYIISLYIQYTAQGSAYGTAGALIVILVWIYYTAAILYIGAEFTQVYAEAQGSHIEPAPYAVVIQQTEVEKKVAALPLQNPDLEGVLKCDTDTPEKDKK</sequence>
<accession>A0A563UH38</accession>